<protein>
    <submittedName>
        <fullName evidence="2">Uncharacterized protein</fullName>
    </submittedName>
</protein>
<reference evidence="3" key="1">
    <citation type="submission" date="2016-03" db="EMBL/GenBank/DDBJ databases">
        <authorList>
            <person name="Ploux O."/>
        </authorList>
    </citation>
    <scope>NUCLEOTIDE SEQUENCE [LARGE SCALE GENOMIC DNA]</scope>
    <source>
        <strain evidence="3">UK7</strain>
    </source>
</reference>
<dbReference type="EMBL" id="FJUW01000055">
    <property type="protein sequence ID" value="CZT10450.1"/>
    <property type="molecule type" value="Genomic_DNA"/>
</dbReference>
<accession>A0A1E1LIV7</accession>
<gene>
    <name evidence="2" type="ORF">RCO7_10511</name>
</gene>
<sequence>MLRIISRSAAPRASIVRAVQIRGMADQRIEKAAEAAGKAKDSSPKDPSVISSAGAVGKQFNPDGAIGGIAQEIGGPFDKDGAIGKQFDAAKDGLAGQVEKAVDGPSRPASEKK</sequence>
<feature type="region of interest" description="Disordered" evidence="1">
    <location>
        <begin position="94"/>
        <end position="113"/>
    </location>
</feature>
<comment type="caution">
    <text evidence="2">The sequence shown here is derived from an EMBL/GenBank/DDBJ whole genome shotgun (WGS) entry which is preliminary data.</text>
</comment>
<dbReference type="AlphaFoldDB" id="A0A1E1LIV7"/>
<keyword evidence="3" id="KW-1185">Reference proteome</keyword>
<name>A0A1E1LIV7_9HELO</name>
<evidence type="ECO:0000313" key="3">
    <source>
        <dbReference type="Proteomes" id="UP000178129"/>
    </source>
</evidence>
<proteinExistence type="predicted"/>
<dbReference type="Proteomes" id="UP000178129">
    <property type="component" value="Unassembled WGS sequence"/>
</dbReference>
<dbReference type="InParanoid" id="A0A1E1LIV7"/>
<evidence type="ECO:0000313" key="2">
    <source>
        <dbReference type="EMBL" id="CZT10450.1"/>
    </source>
</evidence>
<evidence type="ECO:0000256" key="1">
    <source>
        <dbReference type="SAM" id="MobiDB-lite"/>
    </source>
</evidence>
<organism evidence="2 3">
    <name type="scientific">Rhynchosporium graminicola</name>
    <dbReference type="NCBI Taxonomy" id="2792576"/>
    <lineage>
        <taxon>Eukaryota</taxon>
        <taxon>Fungi</taxon>
        <taxon>Dikarya</taxon>
        <taxon>Ascomycota</taxon>
        <taxon>Pezizomycotina</taxon>
        <taxon>Leotiomycetes</taxon>
        <taxon>Helotiales</taxon>
        <taxon>Ploettnerulaceae</taxon>
        <taxon>Rhynchosporium</taxon>
    </lineage>
</organism>
<feature type="compositionally biased region" description="Basic and acidic residues" evidence="1">
    <location>
        <begin position="32"/>
        <end position="44"/>
    </location>
</feature>
<feature type="region of interest" description="Disordered" evidence="1">
    <location>
        <begin position="32"/>
        <end position="58"/>
    </location>
</feature>